<dbReference type="Pfam" id="PF08878">
    <property type="entry name" value="HamA"/>
    <property type="match status" value="1"/>
</dbReference>
<comment type="caution">
    <text evidence="2">The sequence shown here is derived from an EMBL/GenBank/DDBJ whole genome shotgun (WGS) entry which is preliminary data.</text>
</comment>
<evidence type="ECO:0000313" key="3">
    <source>
        <dbReference type="Proteomes" id="UP000542813"/>
    </source>
</evidence>
<dbReference type="Proteomes" id="UP000542813">
    <property type="component" value="Unassembled WGS sequence"/>
</dbReference>
<reference evidence="2 3" key="1">
    <citation type="submission" date="2020-08" db="EMBL/GenBank/DDBJ databases">
        <title>Sequencing the genomes of 1000 actinobacteria strains.</title>
        <authorList>
            <person name="Klenk H.-P."/>
        </authorList>
    </citation>
    <scope>NUCLEOTIDE SEQUENCE [LARGE SCALE GENOMIC DNA]</scope>
    <source>
        <strain evidence="2 3">DSM 102122</strain>
    </source>
</reference>
<sequence length="262" mass="29763">MRPPILGATVDYELGRWRAVELANHVLEWVLDYALRRHERVHLSAGRALELTKRAMRATFGNGGDRGVPGEILLHALCRQFFGSDTVINKVWFKTANNDTYKGFDGVHSVHTPRGLELWLGEAKFYRRIDQAIHAVIADLGGHLEADYLRSEFALVSSKIDDDHPHAGELRRLMHPHSSLDEVFARVVVPILLTYDSGSTLAHSRVCPEYETALEAEVRQIWRTLNDRLDGRIPAEVRLFLVPLADKTAFEQALKAELQKWQ</sequence>
<evidence type="ECO:0000259" key="1">
    <source>
        <dbReference type="Pfam" id="PF08878"/>
    </source>
</evidence>
<dbReference type="AlphaFoldDB" id="A0A7W9LM53"/>
<name>A0A7W9LM53_9ACTN</name>
<dbReference type="EMBL" id="JACHMM010000001">
    <property type="protein sequence ID" value="MBB5788804.1"/>
    <property type="molecule type" value="Genomic_DNA"/>
</dbReference>
<feature type="domain" description="Anti-bacteriophage protein A/HamA C-terminal" evidence="1">
    <location>
        <begin position="9"/>
        <end position="257"/>
    </location>
</feature>
<keyword evidence="3" id="KW-1185">Reference proteome</keyword>
<organism evidence="2 3">
    <name type="scientific">Jiangella mangrovi</name>
    <dbReference type="NCBI Taxonomy" id="1524084"/>
    <lineage>
        <taxon>Bacteria</taxon>
        <taxon>Bacillati</taxon>
        <taxon>Actinomycetota</taxon>
        <taxon>Actinomycetes</taxon>
        <taxon>Jiangellales</taxon>
        <taxon>Jiangellaceae</taxon>
        <taxon>Jiangella</taxon>
    </lineage>
</organism>
<proteinExistence type="predicted"/>
<protein>
    <recommendedName>
        <fullName evidence="1">Anti-bacteriophage protein A/HamA C-terminal domain-containing protein</fullName>
    </recommendedName>
</protein>
<dbReference type="InterPro" id="IPR014976">
    <property type="entry name" value="AbpA_HamA_C"/>
</dbReference>
<accession>A0A7W9LM53</accession>
<evidence type="ECO:0000313" key="2">
    <source>
        <dbReference type="EMBL" id="MBB5788804.1"/>
    </source>
</evidence>
<dbReference type="RefSeq" id="WP_184823701.1">
    <property type="nucleotide sequence ID" value="NZ_JACHMM010000001.1"/>
</dbReference>
<gene>
    <name evidence="2" type="ORF">HD601_003379</name>
</gene>